<evidence type="ECO:0000313" key="11">
    <source>
        <dbReference type="EMBL" id="KAJ7677557.1"/>
    </source>
</evidence>
<evidence type="ECO:0000256" key="6">
    <source>
        <dbReference type="ARBA" id="ARBA00023040"/>
    </source>
</evidence>
<dbReference type="CDD" id="cd14966">
    <property type="entry name" value="7tmD_STE3"/>
    <property type="match status" value="1"/>
</dbReference>
<evidence type="ECO:0000313" key="12">
    <source>
        <dbReference type="Proteomes" id="UP001221757"/>
    </source>
</evidence>
<evidence type="ECO:0000256" key="5">
    <source>
        <dbReference type="ARBA" id="ARBA00022989"/>
    </source>
</evidence>
<dbReference type="AlphaFoldDB" id="A0AAD7D4I1"/>
<keyword evidence="3" id="KW-0589">Pheromone response</keyword>
<proteinExistence type="inferred from homology"/>
<evidence type="ECO:0000256" key="2">
    <source>
        <dbReference type="ARBA" id="ARBA00011085"/>
    </source>
</evidence>
<dbReference type="InterPro" id="IPR000481">
    <property type="entry name" value="GPCR_Pheromne_B_alpha_rcpt"/>
</dbReference>
<reference evidence="11" key="1">
    <citation type="submission" date="2023-03" db="EMBL/GenBank/DDBJ databases">
        <title>Massive genome expansion in bonnet fungi (Mycena s.s.) driven by repeated elements and novel gene families across ecological guilds.</title>
        <authorList>
            <consortium name="Lawrence Berkeley National Laboratory"/>
            <person name="Harder C.B."/>
            <person name="Miyauchi S."/>
            <person name="Viragh M."/>
            <person name="Kuo A."/>
            <person name="Thoen E."/>
            <person name="Andreopoulos B."/>
            <person name="Lu D."/>
            <person name="Skrede I."/>
            <person name="Drula E."/>
            <person name="Henrissat B."/>
            <person name="Morin E."/>
            <person name="Kohler A."/>
            <person name="Barry K."/>
            <person name="LaButti K."/>
            <person name="Morin E."/>
            <person name="Salamov A."/>
            <person name="Lipzen A."/>
            <person name="Mereny Z."/>
            <person name="Hegedus B."/>
            <person name="Baldrian P."/>
            <person name="Stursova M."/>
            <person name="Weitz H."/>
            <person name="Taylor A."/>
            <person name="Grigoriev I.V."/>
            <person name="Nagy L.G."/>
            <person name="Martin F."/>
            <person name="Kauserud H."/>
        </authorList>
    </citation>
    <scope>NUCLEOTIDE SEQUENCE</scope>
    <source>
        <strain evidence="11">CBHHK067</strain>
    </source>
</reference>
<comment type="subcellular location">
    <subcellularLocation>
        <location evidence="1">Membrane</location>
        <topology evidence="1">Multi-pass membrane protein</topology>
    </subcellularLocation>
</comment>
<keyword evidence="7 10" id="KW-0472">Membrane</keyword>
<gene>
    <name evidence="11" type="ORF">B0H17DRAFT_1236307</name>
</gene>
<feature type="transmembrane region" description="Helical" evidence="10">
    <location>
        <begin position="69"/>
        <end position="88"/>
    </location>
</feature>
<evidence type="ECO:0000256" key="10">
    <source>
        <dbReference type="SAM" id="Phobius"/>
    </source>
</evidence>
<keyword evidence="8" id="KW-0675">Receptor</keyword>
<evidence type="ECO:0000256" key="1">
    <source>
        <dbReference type="ARBA" id="ARBA00004141"/>
    </source>
</evidence>
<keyword evidence="4 10" id="KW-0812">Transmembrane</keyword>
<keyword evidence="5 10" id="KW-1133">Transmembrane helix</keyword>
<dbReference type="PANTHER" id="PTHR28097:SF1">
    <property type="entry name" value="PHEROMONE A FACTOR RECEPTOR"/>
    <property type="match status" value="1"/>
</dbReference>
<feature type="transmembrane region" description="Helical" evidence="10">
    <location>
        <begin position="6"/>
        <end position="27"/>
    </location>
</feature>
<evidence type="ECO:0000256" key="4">
    <source>
        <dbReference type="ARBA" id="ARBA00022692"/>
    </source>
</evidence>
<feature type="transmembrane region" description="Helical" evidence="10">
    <location>
        <begin position="113"/>
        <end position="134"/>
    </location>
</feature>
<feature type="transmembrane region" description="Helical" evidence="10">
    <location>
        <begin position="34"/>
        <end position="57"/>
    </location>
</feature>
<evidence type="ECO:0000256" key="3">
    <source>
        <dbReference type="ARBA" id="ARBA00022507"/>
    </source>
</evidence>
<dbReference type="GO" id="GO:0000750">
    <property type="term" value="P:pheromone-dependent signal transduction involved in conjugation with cellular fusion"/>
    <property type="evidence" value="ECO:0007669"/>
    <property type="project" value="TreeGrafter"/>
</dbReference>
<name>A0AAD7D4I1_MYCRO</name>
<feature type="transmembrane region" description="Helical" evidence="10">
    <location>
        <begin position="211"/>
        <end position="236"/>
    </location>
</feature>
<evidence type="ECO:0000256" key="9">
    <source>
        <dbReference type="ARBA" id="ARBA00023224"/>
    </source>
</evidence>
<dbReference type="GO" id="GO:0004934">
    <property type="term" value="F:mating-type alpha-factor pheromone receptor activity"/>
    <property type="evidence" value="ECO:0007669"/>
    <property type="project" value="InterPro"/>
</dbReference>
<keyword evidence="9" id="KW-0807">Transducer</keyword>
<dbReference type="Pfam" id="PF02076">
    <property type="entry name" value="STE3"/>
    <property type="match status" value="1"/>
</dbReference>
<dbReference type="PANTHER" id="PTHR28097">
    <property type="entry name" value="PHEROMONE A FACTOR RECEPTOR"/>
    <property type="match status" value="1"/>
</dbReference>
<evidence type="ECO:0000256" key="7">
    <source>
        <dbReference type="ARBA" id="ARBA00023136"/>
    </source>
</evidence>
<dbReference type="PRINTS" id="PR00901">
    <property type="entry name" value="PHEROMONEBAR"/>
</dbReference>
<dbReference type="Proteomes" id="UP001221757">
    <property type="component" value="Unassembled WGS sequence"/>
</dbReference>
<sequence>MDPTYPVFPIFAFFGFLLTIVPLYWQFEAWNVGIIWYIFWTALYCISQYFNSVVWAGNVVNSAPAWCEISMRIIMGASVGIPAASLCINRRLYCIASVPPVAIVSKADKRRDIIIDSFICGLVPAFYIALQIGVQRHRFDILEDVGCSAALFNSLPTYFVSSAPPLVLSFASAVYLSFSQTAFAAARATLGDDFAGHKNLTPTRFLRLSGLAFSVLLITVPLGLLTLATTATAVLLSNQVSRTCRPSISTSSRRSRVICGRRTRPIVSPWN</sequence>
<keyword evidence="12" id="KW-1185">Reference proteome</keyword>
<dbReference type="PRINTS" id="PR00899">
    <property type="entry name" value="GPCRSTE3"/>
</dbReference>
<feature type="transmembrane region" description="Helical" evidence="10">
    <location>
        <begin position="166"/>
        <end position="190"/>
    </location>
</feature>
<organism evidence="11 12">
    <name type="scientific">Mycena rosella</name>
    <name type="common">Pink bonnet</name>
    <name type="synonym">Agaricus rosellus</name>
    <dbReference type="NCBI Taxonomy" id="1033263"/>
    <lineage>
        <taxon>Eukaryota</taxon>
        <taxon>Fungi</taxon>
        <taxon>Dikarya</taxon>
        <taxon>Basidiomycota</taxon>
        <taxon>Agaricomycotina</taxon>
        <taxon>Agaricomycetes</taxon>
        <taxon>Agaricomycetidae</taxon>
        <taxon>Agaricales</taxon>
        <taxon>Marasmiineae</taxon>
        <taxon>Mycenaceae</taxon>
        <taxon>Mycena</taxon>
    </lineage>
</organism>
<keyword evidence="6" id="KW-0297">G-protein coupled receptor</keyword>
<evidence type="ECO:0000256" key="8">
    <source>
        <dbReference type="ARBA" id="ARBA00023170"/>
    </source>
</evidence>
<accession>A0AAD7D4I1</accession>
<comment type="similarity">
    <text evidence="2">Belongs to the G-protein coupled receptor 4 family.</text>
</comment>
<dbReference type="GO" id="GO:0005886">
    <property type="term" value="C:plasma membrane"/>
    <property type="evidence" value="ECO:0007669"/>
    <property type="project" value="TreeGrafter"/>
</dbReference>
<comment type="caution">
    <text evidence="11">The sequence shown here is derived from an EMBL/GenBank/DDBJ whole genome shotgun (WGS) entry which is preliminary data.</text>
</comment>
<dbReference type="InterPro" id="IPR001499">
    <property type="entry name" value="GPCR_STE3"/>
</dbReference>
<protein>
    <submittedName>
        <fullName evidence="11">GPCR fungal pheromone mating factor</fullName>
    </submittedName>
</protein>
<dbReference type="EMBL" id="JARKIE010000137">
    <property type="protein sequence ID" value="KAJ7677557.1"/>
    <property type="molecule type" value="Genomic_DNA"/>
</dbReference>